<evidence type="ECO:0000313" key="3">
    <source>
        <dbReference type="EMBL" id="SFC46605.1"/>
    </source>
</evidence>
<evidence type="ECO:0000259" key="2">
    <source>
        <dbReference type="PROSITE" id="PS51208"/>
    </source>
</evidence>
<dbReference type="Gene3D" id="2.40.128.130">
    <property type="entry name" value="Autotransporter beta-domain"/>
    <property type="match status" value="1"/>
</dbReference>
<dbReference type="GO" id="GO:0019867">
    <property type="term" value="C:outer membrane"/>
    <property type="evidence" value="ECO:0007669"/>
    <property type="project" value="InterPro"/>
</dbReference>
<dbReference type="Pfam" id="PF18883">
    <property type="entry name" value="AC_1"/>
    <property type="match status" value="1"/>
</dbReference>
<dbReference type="Pfam" id="PF03797">
    <property type="entry name" value="Autotransporter"/>
    <property type="match status" value="1"/>
</dbReference>
<comment type="caution">
    <text evidence="3">The sequence shown here is derived from an EMBL/GenBank/DDBJ whole genome shotgun (WGS) entry which is preliminary data.</text>
</comment>
<dbReference type="CDD" id="cd01344">
    <property type="entry name" value="PL2_Passenger_AT"/>
    <property type="match status" value="1"/>
</dbReference>
<sequence length="1009" mass="107016">MKLFSRNLQAFSIGSALISGACIYSYPVQADENVLIINSNIEEWINDADYSSSTANQPAILADGNGTTANLSNVNASTTSNRASAILVSNNSYLKHNGENTLISTSGIRSHGIYATSGGYFNISNLTITTTGSSSDGLRLEGSEENVIQSVIVKTDDNNSQGVYLLGNGSGRTSLTITNSVIDTEGLNSIGVHLHSASTDENVDLKIDGKTTIITANEKSHGVYAFGAGILGSIAGTENNRIAINTAGLDSRGMFITSGANFTINNLDLLTTGRASNGIQVGDVDSSVDIDNSSITVKGNTSIGIVAHDGGKLVGSKLSVSSDDTHGVKSWNGGDISIKDSMVEARFHGLLSESTAENTVSHFKAENIIINSGLESVRASVTNEALILGQEANITLSGENTIVSRERSTLYATGGKITADMKAGSLAAGSAAGASVFYAQGGVIDASLDGTNIVNQGMLVTSTIDNDGRAGDVSLTAKNLAMSGDILADDQSTVNLSLQNANWTGQATSGTQFSVDASSQWNVSGSSDVVSLTNNGNILFSSPTADGFRTLTAYSVKTLTVHGDYQGNDGTLTINTILNDDASPTDMLIVEGNTQGKTNLYVNQIAGSGALTRNGIEVVRVGGLSNGQFMLVNRVSSGGYEYLLHQGGAVTGDDGNWYLRSELLNPKKPESPDPENPDPEIDSKLKLISPETGAYATNVALSNTLFMHSLHDRLGEPQFTERLQGKMSTPTSMWLRVVGAREQGRVADSLRTSTNSALVHLGGDIAQWSTNGQDRLHLGVMGGYADAKTKVRSGLLGYQAEGNVHGYSVGLYGTWYANEQDGSGLYTDSWVTYSWFDNQVKGDKMRDENYHSSGISASLESGYTYKTYQGKNHSAFIQPKAQLAWLGVKADDHRDALGNRIVQDHDGNLMSKLGMRVFMQGTSPANRQQTFQPFVEASWLHNTHSYGIGYQGGQGATFSQQGTRNLGELKLGLQGSLTDNFSIWSQVSEQVGTRGYHRTEGVIGMKYSF</sequence>
<dbReference type="PANTHER" id="PTHR12338">
    <property type="entry name" value="AUTOTRANSPORTER"/>
    <property type="match status" value="1"/>
</dbReference>
<dbReference type="Proteomes" id="UP000226420">
    <property type="component" value="Unassembled WGS sequence"/>
</dbReference>
<evidence type="ECO:0000256" key="1">
    <source>
        <dbReference type="SAM" id="MobiDB-lite"/>
    </source>
</evidence>
<dbReference type="AlphaFoldDB" id="A0AAJ4W9D5"/>
<feature type="region of interest" description="Disordered" evidence="1">
    <location>
        <begin position="664"/>
        <end position="683"/>
    </location>
</feature>
<dbReference type="InterPro" id="IPR005546">
    <property type="entry name" value="Autotransporte_beta"/>
</dbReference>
<dbReference type="PROSITE" id="PS51257">
    <property type="entry name" value="PROKAR_LIPOPROTEIN"/>
    <property type="match status" value="1"/>
</dbReference>
<feature type="domain" description="Autotransporter" evidence="2">
    <location>
        <begin position="726"/>
        <end position="1009"/>
    </location>
</feature>
<protein>
    <submittedName>
        <fullName evidence="3">Autotransporter family porin</fullName>
    </submittedName>
</protein>
<organism evidence="3 4">
    <name type="scientific">Pragia fontium DSM 5563 = ATCC 49100</name>
    <dbReference type="NCBI Taxonomy" id="1122977"/>
    <lineage>
        <taxon>Bacteria</taxon>
        <taxon>Pseudomonadati</taxon>
        <taxon>Pseudomonadota</taxon>
        <taxon>Gammaproteobacteria</taxon>
        <taxon>Enterobacterales</taxon>
        <taxon>Budviciaceae</taxon>
        <taxon>Pragia</taxon>
    </lineage>
</organism>
<name>A0AAJ4W9D5_9GAMM</name>
<dbReference type="SUPFAM" id="SSF103515">
    <property type="entry name" value="Autotransporter"/>
    <property type="match status" value="1"/>
</dbReference>
<dbReference type="SMART" id="SM00869">
    <property type="entry name" value="Autotransporter"/>
    <property type="match status" value="1"/>
</dbReference>
<dbReference type="InterPro" id="IPR011050">
    <property type="entry name" value="Pectin_lyase_fold/virulence"/>
</dbReference>
<dbReference type="InterPro" id="IPR006315">
    <property type="entry name" value="OM_autotransptr_brl_dom"/>
</dbReference>
<accession>A0AAJ4W9D5</accession>
<dbReference type="SUPFAM" id="SSF51126">
    <property type="entry name" value="Pectin lyase-like"/>
    <property type="match status" value="1"/>
</dbReference>
<dbReference type="EMBL" id="FOLW01000002">
    <property type="protein sequence ID" value="SFC46605.1"/>
    <property type="molecule type" value="Genomic_DNA"/>
</dbReference>
<gene>
    <name evidence="3" type="ORF">SAMN02745723_102426</name>
</gene>
<dbReference type="InterPro" id="IPR043990">
    <property type="entry name" value="AC_1"/>
</dbReference>
<dbReference type="InterPro" id="IPR050909">
    <property type="entry name" value="Bact_Autotransporter_VF"/>
</dbReference>
<dbReference type="Gene3D" id="2.160.20.20">
    <property type="match status" value="1"/>
</dbReference>
<dbReference type="NCBIfam" id="TIGR01414">
    <property type="entry name" value="autotrans_barl"/>
    <property type="match status" value="1"/>
</dbReference>
<dbReference type="PROSITE" id="PS51208">
    <property type="entry name" value="AUTOTRANSPORTER"/>
    <property type="match status" value="1"/>
</dbReference>
<dbReference type="RefSeq" id="WP_083399636.1">
    <property type="nucleotide sequence ID" value="NZ_FOLW01000002.1"/>
</dbReference>
<reference evidence="3 4" key="1">
    <citation type="submission" date="2016-10" db="EMBL/GenBank/DDBJ databases">
        <authorList>
            <person name="Varghese N."/>
            <person name="Submissions S."/>
        </authorList>
    </citation>
    <scope>NUCLEOTIDE SEQUENCE [LARGE SCALE GENOMIC DNA]</scope>
    <source>
        <strain evidence="3 4">DSM 5563</strain>
    </source>
</reference>
<dbReference type="PANTHER" id="PTHR12338:SF5">
    <property type="entry name" value="ANTIGEN 43-RELATED"/>
    <property type="match status" value="1"/>
</dbReference>
<proteinExistence type="predicted"/>
<dbReference type="InterPro" id="IPR012332">
    <property type="entry name" value="Autotransporter_pectin_lyase_C"/>
</dbReference>
<dbReference type="InterPro" id="IPR036709">
    <property type="entry name" value="Autotransporte_beta_dom_sf"/>
</dbReference>
<evidence type="ECO:0000313" key="4">
    <source>
        <dbReference type="Proteomes" id="UP000226420"/>
    </source>
</evidence>